<comment type="caution">
    <text evidence="7">The sequence shown here is derived from an EMBL/GenBank/DDBJ whole genome shotgun (WGS) entry which is preliminary data.</text>
</comment>
<dbReference type="CDD" id="cd05716">
    <property type="entry name" value="IgV_pIgR_like"/>
    <property type="match status" value="1"/>
</dbReference>
<evidence type="ECO:0000313" key="8">
    <source>
        <dbReference type="Proteomes" id="UP001591681"/>
    </source>
</evidence>
<dbReference type="InterPro" id="IPR013783">
    <property type="entry name" value="Ig-like_fold"/>
</dbReference>
<dbReference type="AlphaFoldDB" id="A0ABD1JGC5"/>
<dbReference type="Pfam" id="PF07686">
    <property type="entry name" value="V-set"/>
    <property type="match status" value="1"/>
</dbReference>
<dbReference type="InterPro" id="IPR013106">
    <property type="entry name" value="Ig_V-set"/>
</dbReference>
<evidence type="ECO:0000256" key="2">
    <source>
        <dbReference type="ARBA" id="ARBA00022692"/>
    </source>
</evidence>
<dbReference type="EMBL" id="JBHFQA010000015">
    <property type="protein sequence ID" value="KAL2086213.1"/>
    <property type="molecule type" value="Genomic_DNA"/>
</dbReference>
<dbReference type="Proteomes" id="UP001591681">
    <property type="component" value="Unassembled WGS sequence"/>
</dbReference>
<name>A0ABD1JGC5_9TELE</name>
<gene>
    <name evidence="7" type="ORF">ACEWY4_017272</name>
</gene>
<dbReference type="SMART" id="SM00409">
    <property type="entry name" value="IG"/>
    <property type="match status" value="1"/>
</dbReference>
<dbReference type="PANTHER" id="PTHR11860:SF118">
    <property type="entry name" value="CMRF35-LIKE MOLECULE 3-RELATED"/>
    <property type="match status" value="1"/>
</dbReference>
<evidence type="ECO:0000259" key="6">
    <source>
        <dbReference type="SMART" id="SM00409"/>
    </source>
</evidence>
<dbReference type="InterPro" id="IPR003599">
    <property type="entry name" value="Ig_sub"/>
</dbReference>
<feature type="domain" description="Immunoglobulin" evidence="6">
    <location>
        <begin position="31"/>
        <end position="135"/>
    </location>
</feature>
<feature type="region of interest" description="Disordered" evidence="4">
    <location>
        <begin position="143"/>
        <end position="198"/>
    </location>
</feature>
<dbReference type="PANTHER" id="PTHR11860">
    <property type="entry name" value="POLYMERIC-IMMUNOGLOBULIN RECEPTOR"/>
    <property type="match status" value="1"/>
</dbReference>
<reference evidence="7 8" key="1">
    <citation type="submission" date="2024-09" db="EMBL/GenBank/DDBJ databases">
        <title>A chromosome-level genome assembly of Gray's grenadier anchovy, Coilia grayii.</title>
        <authorList>
            <person name="Fu Z."/>
        </authorList>
    </citation>
    <scope>NUCLEOTIDE SEQUENCE [LARGE SCALE GENOMIC DNA]</scope>
    <source>
        <strain evidence="7">G4</strain>
        <tissue evidence="7">Muscle</tissue>
    </source>
</reference>
<keyword evidence="5" id="KW-1133">Transmembrane helix</keyword>
<proteinExistence type="predicted"/>
<evidence type="ECO:0000313" key="7">
    <source>
        <dbReference type="EMBL" id="KAL2086213.1"/>
    </source>
</evidence>
<dbReference type="InterPro" id="IPR050671">
    <property type="entry name" value="CD300_family_receptors"/>
</dbReference>
<protein>
    <recommendedName>
        <fullName evidence="6">Immunoglobulin domain-containing protein</fullName>
    </recommendedName>
</protein>
<organism evidence="7 8">
    <name type="scientific">Coilia grayii</name>
    <name type="common">Gray's grenadier anchovy</name>
    <dbReference type="NCBI Taxonomy" id="363190"/>
    <lineage>
        <taxon>Eukaryota</taxon>
        <taxon>Metazoa</taxon>
        <taxon>Chordata</taxon>
        <taxon>Craniata</taxon>
        <taxon>Vertebrata</taxon>
        <taxon>Euteleostomi</taxon>
        <taxon>Actinopterygii</taxon>
        <taxon>Neopterygii</taxon>
        <taxon>Teleostei</taxon>
        <taxon>Clupei</taxon>
        <taxon>Clupeiformes</taxon>
        <taxon>Clupeoidei</taxon>
        <taxon>Engraulidae</taxon>
        <taxon>Coilinae</taxon>
        <taxon>Coilia</taxon>
    </lineage>
</organism>
<sequence length="368" mass="39510">MRRMMMMISTPPSSPTAPERLQEVRKMMSTMPVVTGYVGGSAEIRCPYDGGYETYPKYLCRGECSYGKKDKPVHTEDEQTYATSGRFSLHDNIKARVFTVTITGLTAGDSGKYWCGIKTGFGKSDVYSEVALTVKDITLSPHSTLVPPSYKTPTLPSSPPTPNPTSSAPVLGSTTSSFVAPAPQEKEEEEEEGGEGEGDGRVRVLVMCAVGLIVLLGALASAAYCRQRRTKQPTGIGPASLHSSTPTEEAHEYEMCEELGSVPEARVSINSLYYTAAGAQLPTVYSTVRPVTEEPHQPIYCNSQEDNASAIYSNAPPEGTTFPTMHCSRAGTPKGGANVNTPSTLVKNSEDDVVYSVVQLHQNTAVTS</sequence>
<evidence type="ECO:0000256" key="4">
    <source>
        <dbReference type="SAM" id="MobiDB-lite"/>
    </source>
</evidence>
<keyword evidence="2 5" id="KW-0812">Transmembrane</keyword>
<keyword evidence="8" id="KW-1185">Reference proteome</keyword>
<feature type="transmembrane region" description="Helical" evidence="5">
    <location>
        <begin position="204"/>
        <end position="224"/>
    </location>
</feature>
<dbReference type="Gene3D" id="2.60.40.10">
    <property type="entry name" value="Immunoglobulins"/>
    <property type="match status" value="1"/>
</dbReference>
<feature type="compositionally biased region" description="Acidic residues" evidence="4">
    <location>
        <begin position="186"/>
        <end position="197"/>
    </location>
</feature>
<dbReference type="SUPFAM" id="SSF48726">
    <property type="entry name" value="Immunoglobulin"/>
    <property type="match status" value="1"/>
</dbReference>
<feature type="region of interest" description="Disordered" evidence="4">
    <location>
        <begin position="230"/>
        <end position="252"/>
    </location>
</feature>
<dbReference type="InterPro" id="IPR036179">
    <property type="entry name" value="Ig-like_dom_sf"/>
</dbReference>
<evidence type="ECO:0000256" key="3">
    <source>
        <dbReference type="ARBA" id="ARBA00023136"/>
    </source>
</evidence>
<evidence type="ECO:0000256" key="1">
    <source>
        <dbReference type="ARBA" id="ARBA00004370"/>
    </source>
</evidence>
<evidence type="ECO:0000256" key="5">
    <source>
        <dbReference type="SAM" id="Phobius"/>
    </source>
</evidence>
<keyword evidence="3 5" id="KW-0472">Membrane</keyword>
<dbReference type="GO" id="GO:0016020">
    <property type="term" value="C:membrane"/>
    <property type="evidence" value="ECO:0007669"/>
    <property type="project" value="UniProtKB-SubCell"/>
</dbReference>
<comment type="subcellular location">
    <subcellularLocation>
        <location evidence="1">Membrane</location>
    </subcellularLocation>
</comment>
<accession>A0ABD1JGC5</accession>